<organism evidence="2 3">
    <name type="scientific">Phytophthora oleae</name>
    <dbReference type="NCBI Taxonomy" id="2107226"/>
    <lineage>
        <taxon>Eukaryota</taxon>
        <taxon>Sar</taxon>
        <taxon>Stramenopiles</taxon>
        <taxon>Oomycota</taxon>
        <taxon>Peronosporomycetes</taxon>
        <taxon>Peronosporales</taxon>
        <taxon>Peronosporaceae</taxon>
        <taxon>Phytophthora</taxon>
    </lineage>
</organism>
<keyword evidence="3" id="KW-1185">Reference proteome</keyword>
<reference evidence="2 3" key="1">
    <citation type="submission" date="2024-09" db="EMBL/GenBank/DDBJ databases">
        <title>Genome sequencing and assembly of Phytophthora oleae, isolate VK10A, causative agent of rot of olive drupes.</title>
        <authorList>
            <person name="Conti Taguali S."/>
            <person name="Riolo M."/>
            <person name="La Spada F."/>
            <person name="Cacciola S.O."/>
            <person name="Dionisio G."/>
        </authorList>
    </citation>
    <scope>NUCLEOTIDE SEQUENCE [LARGE SCALE GENOMIC DNA]</scope>
    <source>
        <strain evidence="2 3">VK10A</strain>
    </source>
</reference>
<gene>
    <name evidence="2" type="ORF">V7S43_001562</name>
</gene>
<sequence>MEQGGGDGNSVVTRVNSLRVLPTTDEQLERDFSPEDSGSSDTNDGCDTARVAASTITYARECLRSENYTEATLALRSALKISSPTTSSYKIVVLHIAQLLKAAQQLETSIECMTAVYQDMPPPFSRIDGICMIALTYEKLGLANMARMWWKKMNRFSFFKGLESCDSRFWEAIGNRLFDGDLYLYAAEFYAKAMSESEFVPSNRFRYCYLTSLLGAYSAYELVQIRCSVASTMVLPS</sequence>
<evidence type="ECO:0000256" key="1">
    <source>
        <dbReference type="SAM" id="MobiDB-lite"/>
    </source>
</evidence>
<proteinExistence type="predicted"/>
<dbReference type="EMBL" id="JBIMZQ010000002">
    <property type="protein sequence ID" value="KAL3673875.1"/>
    <property type="molecule type" value="Genomic_DNA"/>
</dbReference>
<evidence type="ECO:0000313" key="3">
    <source>
        <dbReference type="Proteomes" id="UP001632037"/>
    </source>
</evidence>
<name>A0ABD3G420_9STRA</name>
<feature type="region of interest" description="Disordered" evidence="1">
    <location>
        <begin position="1"/>
        <end position="46"/>
    </location>
</feature>
<protein>
    <submittedName>
        <fullName evidence="2">Uncharacterized protein</fullName>
    </submittedName>
</protein>
<dbReference type="AlphaFoldDB" id="A0ABD3G420"/>
<evidence type="ECO:0000313" key="2">
    <source>
        <dbReference type="EMBL" id="KAL3673875.1"/>
    </source>
</evidence>
<comment type="caution">
    <text evidence="2">The sequence shown here is derived from an EMBL/GenBank/DDBJ whole genome shotgun (WGS) entry which is preliminary data.</text>
</comment>
<feature type="compositionally biased region" description="Polar residues" evidence="1">
    <location>
        <begin position="36"/>
        <end position="45"/>
    </location>
</feature>
<accession>A0ABD3G420</accession>
<dbReference type="Proteomes" id="UP001632037">
    <property type="component" value="Unassembled WGS sequence"/>
</dbReference>